<comment type="similarity">
    <text evidence="1">Belongs to the bacterial ribosomal protein bS21 family.</text>
</comment>
<dbReference type="GO" id="GO:1990904">
    <property type="term" value="C:ribonucleoprotein complex"/>
    <property type="evidence" value="ECO:0007669"/>
    <property type="project" value="UniProtKB-KW"/>
</dbReference>
<keyword evidence="3" id="KW-0687">Ribonucleoprotein</keyword>
<reference evidence="4" key="1">
    <citation type="journal article" date="2023" name="Mol. Biol. Evol.">
        <title>Third-Generation Sequencing Reveals the Adaptive Role of the Epigenome in Three Deep-Sea Polychaetes.</title>
        <authorList>
            <person name="Perez M."/>
            <person name="Aroh O."/>
            <person name="Sun Y."/>
            <person name="Lan Y."/>
            <person name="Juniper S.K."/>
            <person name="Young C.R."/>
            <person name="Angers B."/>
            <person name="Qian P.Y."/>
        </authorList>
    </citation>
    <scope>NUCLEOTIDE SEQUENCE</scope>
    <source>
        <strain evidence="4">R07B-5</strain>
    </source>
</reference>
<name>A0AAD9NJV8_RIDPI</name>
<evidence type="ECO:0000256" key="2">
    <source>
        <dbReference type="ARBA" id="ARBA00022980"/>
    </source>
</evidence>
<comment type="caution">
    <text evidence="4">The sequence shown here is derived from an EMBL/GenBank/DDBJ whole genome shotgun (WGS) entry which is preliminary data.</text>
</comment>
<dbReference type="GO" id="GO:0005840">
    <property type="term" value="C:ribosome"/>
    <property type="evidence" value="ECO:0007669"/>
    <property type="project" value="UniProtKB-KW"/>
</dbReference>
<proteinExistence type="inferred from homology"/>
<dbReference type="NCBIfam" id="TIGR00030">
    <property type="entry name" value="S21p"/>
    <property type="match status" value="1"/>
</dbReference>
<evidence type="ECO:0000313" key="4">
    <source>
        <dbReference type="EMBL" id="KAK2173032.1"/>
    </source>
</evidence>
<dbReference type="Pfam" id="PF01165">
    <property type="entry name" value="Ribosomal_S21"/>
    <property type="match status" value="1"/>
</dbReference>
<protein>
    <recommendedName>
        <fullName evidence="6">Ribosomal protein S21</fullName>
    </recommendedName>
</protein>
<keyword evidence="5" id="KW-1185">Reference proteome</keyword>
<organism evidence="4 5">
    <name type="scientific">Ridgeia piscesae</name>
    <name type="common">Tubeworm</name>
    <dbReference type="NCBI Taxonomy" id="27915"/>
    <lineage>
        <taxon>Eukaryota</taxon>
        <taxon>Metazoa</taxon>
        <taxon>Spiralia</taxon>
        <taxon>Lophotrochozoa</taxon>
        <taxon>Annelida</taxon>
        <taxon>Polychaeta</taxon>
        <taxon>Sedentaria</taxon>
        <taxon>Canalipalpata</taxon>
        <taxon>Sabellida</taxon>
        <taxon>Siboglinidae</taxon>
        <taxon>Ridgeia</taxon>
    </lineage>
</organism>
<accession>A0AAD9NJV8</accession>
<keyword evidence="2" id="KW-0689">Ribosomal protein</keyword>
<dbReference type="GO" id="GO:0003735">
    <property type="term" value="F:structural constituent of ribosome"/>
    <property type="evidence" value="ECO:0007669"/>
    <property type="project" value="InterPro"/>
</dbReference>
<dbReference type="PANTHER" id="PTHR21109:SF0">
    <property type="entry name" value="SMALL RIBOSOMAL SUBUNIT PROTEIN BS21M"/>
    <property type="match status" value="1"/>
</dbReference>
<dbReference type="InterPro" id="IPR001911">
    <property type="entry name" value="Ribosomal_bS21"/>
</dbReference>
<dbReference type="PANTHER" id="PTHR21109">
    <property type="entry name" value="MITOCHONDRIAL 28S RIBOSOMAL PROTEIN S21"/>
    <property type="match status" value="1"/>
</dbReference>
<evidence type="ECO:0000256" key="3">
    <source>
        <dbReference type="ARBA" id="ARBA00023274"/>
    </source>
</evidence>
<evidence type="ECO:0000313" key="5">
    <source>
        <dbReference type="Proteomes" id="UP001209878"/>
    </source>
</evidence>
<dbReference type="AlphaFoldDB" id="A0AAD9NJV8"/>
<sequence>MGRAHTLFTFFNRTVLVKNNDVDTAYRALDRILRNEKVMERARRHMYYEKPYQERNRVSLEKCRRIYHSEMQRKIEFVMRKNRVDPWPR</sequence>
<dbReference type="GO" id="GO:0006412">
    <property type="term" value="P:translation"/>
    <property type="evidence" value="ECO:0007669"/>
    <property type="project" value="InterPro"/>
</dbReference>
<evidence type="ECO:0008006" key="6">
    <source>
        <dbReference type="Google" id="ProtNLM"/>
    </source>
</evidence>
<evidence type="ECO:0000256" key="1">
    <source>
        <dbReference type="ARBA" id="ARBA00006640"/>
    </source>
</evidence>
<dbReference type="Proteomes" id="UP001209878">
    <property type="component" value="Unassembled WGS sequence"/>
</dbReference>
<dbReference type="EMBL" id="JAODUO010000910">
    <property type="protein sequence ID" value="KAK2173032.1"/>
    <property type="molecule type" value="Genomic_DNA"/>
</dbReference>
<gene>
    <name evidence="4" type="ORF">NP493_910g01076</name>
</gene>